<keyword evidence="2" id="KW-1185">Reference proteome</keyword>
<sequence length="119" mass="12530">MLDLPEKRALIILIGISTLLLLVHAGLDHVGSAAFATPWSPDVEDGTFVLLRGEVGNVRALSGGHLLAEVNGTRVFLPAGVAARVEVKEGTFVQVAGTVQTYQGKKEVVVRSASDLTLI</sequence>
<dbReference type="RefSeq" id="WP_265580295.1">
    <property type="nucleotide sequence ID" value="NZ_CP036172.1"/>
</dbReference>
<evidence type="ECO:0008006" key="3">
    <source>
        <dbReference type="Google" id="ProtNLM"/>
    </source>
</evidence>
<dbReference type="AlphaFoldDB" id="A0A8A3S714"/>
<gene>
    <name evidence="1" type="ORF">RJ40_07765</name>
</gene>
<evidence type="ECO:0000313" key="1">
    <source>
        <dbReference type="EMBL" id="QSZ67406.1"/>
    </source>
</evidence>
<organism evidence="1 2">
    <name type="scientific">Methanofollis aquaemaris</name>
    <dbReference type="NCBI Taxonomy" id="126734"/>
    <lineage>
        <taxon>Archaea</taxon>
        <taxon>Methanobacteriati</taxon>
        <taxon>Methanobacteriota</taxon>
        <taxon>Stenosarchaea group</taxon>
        <taxon>Methanomicrobia</taxon>
        <taxon>Methanomicrobiales</taxon>
        <taxon>Methanomicrobiaceae</taxon>
        <taxon>Methanofollis</taxon>
    </lineage>
</organism>
<dbReference type="GeneID" id="76424250"/>
<proteinExistence type="predicted"/>
<accession>A0A8A3S714</accession>
<dbReference type="Proteomes" id="UP001042704">
    <property type="component" value="Chromosome"/>
</dbReference>
<reference evidence="1" key="2">
    <citation type="submission" date="2019-02" db="EMBL/GenBank/DDBJ databases">
        <authorList>
            <person name="Chen S.-C."/>
            <person name="Chien H.-H."/>
            <person name="Lai M.-C."/>
        </authorList>
    </citation>
    <scope>NUCLEOTIDE SEQUENCE</scope>
    <source>
        <strain evidence="1">N2F9704</strain>
    </source>
</reference>
<protein>
    <recommendedName>
        <fullName evidence="3">Nucleotide-binding protein</fullName>
    </recommendedName>
</protein>
<evidence type="ECO:0000313" key="2">
    <source>
        <dbReference type="Proteomes" id="UP001042704"/>
    </source>
</evidence>
<dbReference type="EMBL" id="CP036172">
    <property type="protein sequence ID" value="QSZ67406.1"/>
    <property type="molecule type" value="Genomic_DNA"/>
</dbReference>
<dbReference type="KEGG" id="maqe:RJ40_07765"/>
<name>A0A8A3S714_9EURY</name>
<reference evidence="1" key="1">
    <citation type="journal article" date="2001" name="Int. J. Syst. Evol. Microbiol.">
        <title>Methanofollis aquaemaris sp. nov., a methanogen isolated from an aquaculture fish pond.</title>
        <authorList>
            <person name="Lai M.C."/>
            <person name="Chen S.C."/>
        </authorList>
    </citation>
    <scope>NUCLEOTIDE SEQUENCE</scope>
    <source>
        <strain evidence="1">N2F9704</strain>
    </source>
</reference>